<proteinExistence type="predicted"/>
<protein>
    <recommendedName>
        <fullName evidence="4">FAD-binding PCMH-type domain-containing protein</fullName>
    </recommendedName>
</protein>
<evidence type="ECO:0000256" key="1">
    <source>
        <dbReference type="ARBA" id="ARBA00023002"/>
    </source>
</evidence>
<sequence>MGTLMDILEINREALTVRVEPMITMGELSRVLIPQGYSLPILPGTEDITVE</sequence>
<dbReference type="PANTHER" id="PTHR10801:SF0">
    <property type="entry name" value="DELTA(24)-STEROL REDUCTASE"/>
    <property type="match status" value="1"/>
</dbReference>
<dbReference type="GO" id="GO:0008202">
    <property type="term" value="P:steroid metabolic process"/>
    <property type="evidence" value="ECO:0007669"/>
    <property type="project" value="TreeGrafter"/>
</dbReference>
<dbReference type="OrthoDB" id="415825at2759"/>
<organism evidence="2 3">
    <name type="scientific">Teladorsagia circumcincta</name>
    <name type="common">Brown stomach worm</name>
    <name type="synonym">Ostertagia circumcincta</name>
    <dbReference type="NCBI Taxonomy" id="45464"/>
    <lineage>
        <taxon>Eukaryota</taxon>
        <taxon>Metazoa</taxon>
        <taxon>Ecdysozoa</taxon>
        <taxon>Nematoda</taxon>
        <taxon>Chromadorea</taxon>
        <taxon>Rhabditida</taxon>
        <taxon>Rhabditina</taxon>
        <taxon>Rhabditomorpha</taxon>
        <taxon>Strongyloidea</taxon>
        <taxon>Trichostrongylidae</taxon>
        <taxon>Teladorsagia</taxon>
    </lineage>
</organism>
<name>A0A2G9U7W1_TELCI</name>
<dbReference type="GO" id="GO:0000246">
    <property type="term" value="F:Delta24(24-1) sterol reductase activity"/>
    <property type="evidence" value="ECO:0007669"/>
    <property type="project" value="TreeGrafter"/>
</dbReference>
<evidence type="ECO:0000313" key="2">
    <source>
        <dbReference type="EMBL" id="PIO66265.1"/>
    </source>
</evidence>
<dbReference type="Gene3D" id="3.30.465.10">
    <property type="match status" value="1"/>
</dbReference>
<dbReference type="GO" id="GO:0005737">
    <property type="term" value="C:cytoplasm"/>
    <property type="evidence" value="ECO:0007669"/>
    <property type="project" value="TreeGrafter"/>
</dbReference>
<dbReference type="InterPro" id="IPR016169">
    <property type="entry name" value="FAD-bd_PCMH_sub2"/>
</dbReference>
<keyword evidence="1" id="KW-0560">Oxidoreductase</keyword>
<dbReference type="InterPro" id="IPR040165">
    <property type="entry name" value="Diminuto-like"/>
</dbReference>
<keyword evidence="3" id="KW-1185">Reference proteome</keyword>
<dbReference type="GO" id="GO:0016020">
    <property type="term" value="C:membrane"/>
    <property type="evidence" value="ECO:0007669"/>
    <property type="project" value="TreeGrafter"/>
</dbReference>
<dbReference type="AlphaFoldDB" id="A0A2G9U7W1"/>
<accession>A0A2G9U7W1</accession>
<dbReference type="SUPFAM" id="SSF56176">
    <property type="entry name" value="FAD-binding/transporter-associated domain-like"/>
    <property type="match status" value="1"/>
</dbReference>
<dbReference type="EMBL" id="KZ348382">
    <property type="protein sequence ID" value="PIO66265.1"/>
    <property type="molecule type" value="Genomic_DNA"/>
</dbReference>
<dbReference type="Proteomes" id="UP000230423">
    <property type="component" value="Unassembled WGS sequence"/>
</dbReference>
<dbReference type="GO" id="GO:0050660">
    <property type="term" value="F:flavin adenine dinucleotide binding"/>
    <property type="evidence" value="ECO:0007669"/>
    <property type="project" value="InterPro"/>
</dbReference>
<evidence type="ECO:0000313" key="3">
    <source>
        <dbReference type="Proteomes" id="UP000230423"/>
    </source>
</evidence>
<reference evidence="2 3" key="1">
    <citation type="submission" date="2015-09" db="EMBL/GenBank/DDBJ databases">
        <title>Draft genome of the parasitic nematode Teladorsagia circumcincta isolate WARC Sus (inbred).</title>
        <authorList>
            <person name="Mitreva M."/>
        </authorList>
    </citation>
    <scope>NUCLEOTIDE SEQUENCE [LARGE SCALE GENOMIC DNA]</scope>
    <source>
        <strain evidence="2 3">S</strain>
    </source>
</reference>
<feature type="non-terminal residue" evidence="2">
    <location>
        <position position="51"/>
    </location>
</feature>
<dbReference type="InterPro" id="IPR036318">
    <property type="entry name" value="FAD-bd_PCMH-like_sf"/>
</dbReference>
<dbReference type="PANTHER" id="PTHR10801">
    <property type="entry name" value="24-DEHYDROCHOLESTEROL REDUCTASE"/>
    <property type="match status" value="1"/>
</dbReference>
<gene>
    <name evidence="2" type="ORF">TELCIR_12025</name>
</gene>
<evidence type="ECO:0008006" key="4">
    <source>
        <dbReference type="Google" id="ProtNLM"/>
    </source>
</evidence>